<dbReference type="AlphaFoldDB" id="A0A934V2P4"/>
<protein>
    <submittedName>
        <fullName evidence="3">Uncharacterized protein</fullName>
    </submittedName>
</protein>
<keyword evidence="1" id="KW-0175">Coiled coil</keyword>
<reference evidence="3" key="1">
    <citation type="submission" date="2017-08" db="EMBL/GenBank/DDBJ databases">
        <authorList>
            <person name="Imhoff J.F."/>
            <person name="Rahn T."/>
            <person name="Kuenzel S."/>
            <person name="Neulinger S.C."/>
        </authorList>
    </citation>
    <scope>NUCLEOTIDE SEQUENCE</scope>
    <source>
        <strain evidence="3">DSM 9154</strain>
    </source>
</reference>
<reference evidence="3" key="2">
    <citation type="journal article" date="2020" name="Microorganisms">
        <title>Osmotic Adaptation and Compatible Solute Biosynthesis of Phototrophic Bacteria as Revealed from Genome Analyses.</title>
        <authorList>
            <person name="Imhoff J.F."/>
            <person name="Rahn T."/>
            <person name="Kunzel S."/>
            <person name="Keller A."/>
            <person name="Neulinger S.C."/>
        </authorList>
    </citation>
    <scope>NUCLEOTIDE SEQUENCE</scope>
    <source>
        <strain evidence="3">DSM 9154</strain>
    </source>
</reference>
<feature type="coiled-coil region" evidence="1">
    <location>
        <begin position="15"/>
        <end position="42"/>
    </location>
</feature>
<comment type="caution">
    <text evidence="3">The sequence shown here is derived from an EMBL/GenBank/DDBJ whole genome shotgun (WGS) entry which is preliminary data.</text>
</comment>
<keyword evidence="4" id="KW-1185">Reference proteome</keyword>
<dbReference type="EMBL" id="NRRE01000035">
    <property type="protein sequence ID" value="MBK1699325.1"/>
    <property type="molecule type" value="Genomic_DNA"/>
</dbReference>
<organism evidence="3 4">
    <name type="scientific">Rhodovibrio salinarum</name>
    <dbReference type="NCBI Taxonomy" id="1087"/>
    <lineage>
        <taxon>Bacteria</taxon>
        <taxon>Pseudomonadati</taxon>
        <taxon>Pseudomonadota</taxon>
        <taxon>Alphaproteobacteria</taxon>
        <taxon>Rhodospirillales</taxon>
        <taxon>Rhodovibrionaceae</taxon>
        <taxon>Rhodovibrio</taxon>
    </lineage>
</organism>
<sequence>MPQFETTGTYVGQKVQELRGDLEDLKTQISDHNQRLQELRQRTRSAARGYHGNVGQINTRLQLGTTPGNPELVEMWNQARQRLGTVEQTVDDMNQLSNEVSSTTRLASYLLESVQAAYGLSGAVEKDHDQLAILEDSTNRTVVLIDRLANELSSDIARQNRYLQRERADLSTLSLAIKNGEFYGESLSNQAYGTPTPASSTGSSDRVGRDQPLVVIRFDQDNVDYEQPLYSAVRRVLDRRPEAGFDVVAVAPQGGQQSALGLSRARRQAERVLRALNEMGLPPSRVSLSATTSARANVNEVHVYVR</sequence>
<evidence type="ECO:0000313" key="4">
    <source>
        <dbReference type="Proteomes" id="UP000778970"/>
    </source>
</evidence>
<feature type="compositionally biased region" description="Low complexity" evidence="2">
    <location>
        <begin position="193"/>
        <end position="204"/>
    </location>
</feature>
<evidence type="ECO:0000256" key="1">
    <source>
        <dbReference type="SAM" id="Coils"/>
    </source>
</evidence>
<evidence type="ECO:0000313" key="3">
    <source>
        <dbReference type="EMBL" id="MBK1699325.1"/>
    </source>
</evidence>
<accession>A0A934V2P4</accession>
<proteinExistence type="predicted"/>
<name>A0A934V2P4_9PROT</name>
<evidence type="ECO:0000256" key="2">
    <source>
        <dbReference type="SAM" id="MobiDB-lite"/>
    </source>
</evidence>
<dbReference type="Proteomes" id="UP000778970">
    <property type="component" value="Unassembled WGS sequence"/>
</dbReference>
<gene>
    <name evidence="3" type="ORF">CKO21_18920</name>
</gene>
<feature type="region of interest" description="Disordered" evidence="2">
    <location>
        <begin position="186"/>
        <end position="207"/>
    </location>
</feature>